<evidence type="ECO:0000256" key="3">
    <source>
        <dbReference type="ARBA" id="ARBA00023163"/>
    </source>
</evidence>
<dbReference type="GO" id="GO:0005829">
    <property type="term" value="C:cytosol"/>
    <property type="evidence" value="ECO:0007669"/>
    <property type="project" value="TreeGrafter"/>
</dbReference>
<name>A0A085U0D3_9RHOB</name>
<dbReference type="InterPro" id="IPR014710">
    <property type="entry name" value="RmlC-like_jellyroll"/>
</dbReference>
<feature type="compositionally biased region" description="Polar residues" evidence="4">
    <location>
        <begin position="258"/>
        <end position="267"/>
    </location>
</feature>
<dbReference type="InterPro" id="IPR036390">
    <property type="entry name" value="WH_DNA-bd_sf"/>
</dbReference>
<reference evidence="6 7" key="2">
    <citation type="journal article" date="2015" name="Antonie Van Leeuwenhoek">
        <title>Thioclava indica sp. nov., isolated from surface seawater of the Indian Ocean.</title>
        <authorList>
            <person name="Liu Y."/>
            <person name="Lai Q."/>
            <person name="Du J."/>
            <person name="Xu H."/>
            <person name="Jiang L."/>
            <person name="Shao Z."/>
        </authorList>
    </citation>
    <scope>NUCLEOTIDE SEQUENCE [LARGE SCALE GENOMIC DNA]</scope>
    <source>
        <strain evidence="6 7">13D2W-2</strain>
    </source>
</reference>
<proteinExistence type="predicted"/>
<dbReference type="InterPro" id="IPR000595">
    <property type="entry name" value="cNMP-bd_dom"/>
</dbReference>
<reference evidence="7" key="1">
    <citation type="submission" date="2013-04" db="EMBL/GenBank/DDBJ databases">
        <title>Thioclava sp. 13D2W-2 Genome Sequencing.</title>
        <authorList>
            <person name="Lai Q."/>
            <person name="Li G."/>
            <person name="Shao Z."/>
        </authorList>
    </citation>
    <scope>NUCLEOTIDE SEQUENCE [LARGE SCALE GENOMIC DNA]</scope>
    <source>
        <strain evidence="7">13D2W-2</strain>
    </source>
</reference>
<dbReference type="PANTHER" id="PTHR24567">
    <property type="entry name" value="CRP FAMILY TRANSCRIPTIONAL REGULATORY PROTEIN"/>
    <property type="match status" value="1"/>
</dbReference>
<dbReference type="SMART" id="SM00419">
    <property type="entry name" value="HTH_CRP"/>
    <property type="match status" value="1"/>
</dbReference>
<accession>A0A085U0D3</accession>
<keyword evidence="3" id="KW-0804">Transcription</keyword>
<evidence type="ECO:0000259" key="5">
    <source>
        <dbReference type="PROSITE" id="PS51063"/>
    </source>
</evidence>
<dbReference type="GO" id="GO:0003677">
    <property type="term" value="F:DNA binding"/>
    <property type="evidence" value="ECO:0007669"/>
    <property type="project" value="UniProtKB-KW"/>
</dbReference>
<protein>
    <submittedName>
        <fullName evidence="6">Nitrogen fixation regulation protein FixK</fullName>
    </submittedName>
</protein>
<evidence type="ECO:0000313" key="7">
    <source>
        <dbReference type="Proteomes" id="UP000028607"/>
    </source>
</evidence>
<dbReference type="PROSITE" id="PS51063">
    <property type="entry name" value="HTH_CRP_2"/>
    <property type="match status" value="1"/>
</dbReference>
<dbReference type="OrthoDB" id="7866580at2"/>
<dbReference type="PRINTS" id="PR00034">
    <property type="entry name" value="HTHCRP"/>
</dbReference>
<evidence type="ECO:0000313" key="6">
    <source>
        <dbReference type="EMBL" id="KFE36430.1"/>
    </source>
</evidence>
<dbReference type="CDD" id="cd00038">
    <property type="entry name" value="CAP_ED"/>
    <property type="match status" value="1"/>
</dbReference>
<dbReference type="SUPFAM" id="SSF51206">
    <property type="entry name" value="cAMP-binding domain-like"/>
    <property type="match status" value="1"/>
</dbReference>
<feature type="compositionally biased region" description="Basic and acidic residues" evidence="4">
    <location>
        <begin position="285"/>
        <end position="295"/>
    </location>
</feature>
<dbReference type="PATRIC" id="fig|1317124.6.peg.798"/>
<dbReference type="Pfam" id="PF13545">
    <property type="entry name" value="HTH_Crp_2"/>
    <property type="match status" value="1"/>
</dbReference>
<gene>
    <name evidence="6" type="ORF">DW2_03939</name>
</gene>
<dbReference type="EMBL" id="AQRC01000002">
    <property type="protein sequence ID" value="KFE36430.1"/>
    <property type="molecule type" value="Genomic_DNA"/>
</dbReference>
<dbReference type="Pfam" id="PF00027">
    <property type="entry name" value="cNMP_binding"/>
    <property type="match status" value="1"/>
</dbReference>
<keyword evidence="2" id="KW-0238">DNA-binding</keyword>
<dbReference type="RefSeq" id="WP_038143946.1">
    <property type="nucleotide sequence ID" value="NZ_AQRC01000002.1"/>
</dbReference>
<dbReference type="Gene3D" id="2.60.120.10">
    <property type="entry name" value="Jelly Rolls"/>
    <property type="match status" value="1"/>
</dbReference>
<organism evidence="6 7">
    <name type="scientific">Thioclava atlantica</name>
    <dbReference type="NCBI Taxonomy" id="1317124"/>
    <lineage>
        <taxon>Bacteria</taxon>
        <taxon>Pseudomonadati</taxon>
        <taxon>Pseudomonadota</taxon>
        <taxon>Alphaproteobacteria</taxon>
        <taxon>Rhodobacterales</taxon>
        <taxon>Paracoccaceae</taxon>
        <taxon>Thioclava</taxon>
    </lineage>
</organism>
<dbReference type="GO" id="GO:0003700">
    <property type="term" value="F:DNA-binding transcription factor activity"/>
    <property type="evidence" value="ECO:0007669"/>
    <property type="project" value="TreeGrafter"/>
</dbReference>
<evidence type="ECO:0000256" key="2">
    <source>
        <dbReference type="ARBA" id="ARBA00023125"/>
    </source>
</evidence>
<dbReference type="eggNOG" id="COG0664">
    <property type="taxonomic scope" value="Bacteria"/>
</dbReference>
<comment type="caution">
    <text evidence="6">The sequence shown here is derived from an EMBL/GenBank/DDBJ whole genome shotgun (WGS) entry which is preliminary data.</text>
</comment>
<feature type="domain" description="HTH crp-type" evidence="5">
    <location>
        <begin position="154"/>
        <end position="230"/>
    </location>
</feature>
<keyword evidence="7" id="KW-1185">Reference proteome</keyword>
<dbReference type="PANTHER" id="PTHR24567:SF75">
    <property type="entry name" value="FUMARATE AND NITRATE REDUCTION REGULATORY PROTEIN"/>
    <property type="match status" value="1"/>
</dbReference>
<dbReference type="Proteomes" id="UP000028607">
    <property type="component" value="Unassembled WGS sequence"/>
</dbReference>
<sequence length="295" mass="32924">MTKLTPLAPPRDCIGCPTRRSGACAELPPRTQARLGALARSRNYPRNHRFWREDSPPAFYAVVTRGFVRIQRHSPDGRRQIVGIAHPGELIGAGIESRAGYALEAATPVALCRFDRGAFERLARTLPDLRKLVTRQVLRQLHEIRSMSWMLARLSREERLRLCLNDMRDLMPWQPQPDGSGILTVEWSRADIADLLGTTPESICRVLRQLEKRGLLGLLDPYHIRIDDMAALTEGLPVGPGIALLRPAETGSPPCASSLRSADQPGSEQRLDGDQCPRSLRAPRSQREREAPDGR</sequence>
<dbReference type="InterPro" id="IPR012318">
    <property type="entry name" value="HTH_CRP"/>
</dbReference>
<dbReference type="InterPro" id="IPR050397">
    <property type="entry name" value="Env_Response_Regulators"/>
</dbReference>
<evidence type="ECO:0000256" key="4">
    <source>
        <dbReference type="SAM" id="MobiDB-lite"/>
    </source>
</evidence>
<evidence type="ECO:0000256" key="1">
    <source>
        <dbReference type="ARBA" id="ARBA00023015"/>
    </source>
</evidence>
<keyword evidence="1" id="KW-0805">Transcription regulation</keyword>
<dbReference type="AlphaFoldDB" id="A0A085U0D3"/>
<feature type="region of interest" description="Disordered" evidence="4">
    <location>
        <begin position="247"/>
        <end position="295"/>
    </location>
</feature>
<dbReference type="SUPFAM" id="SSF46785">
    <property type="entry name" value="Winged helix' DNA-binding domain"/>
    <property type="match status" value="1"/>
</dbReference>
<dbReference type="InterPro" id="IPR018490">
    <property type="entry name" value="cNMP-bd_dom_sf"/>
</dbReference>
<dbReference type="STRING" id="1317124.DW2_03939"/>
<dbReference type="SMART" id="SM00100">
    <property type="entry name" value="cNMP"/>
    <property type="match status" value="1"/>
</dbReference>